<evidence type="ECO:0000313" key="1">
    <source>
        <dbReference type="EMBL" id="PZC70931.1"/>
    </source>
</evidence>
<accession>A0A2W1B6X6</accession>
<name>A0A2W1B6X6_HELAM</name>
<gene>
    <name evidence="1" type="primary">HaOG214596</name>
    <name evidence="1" type="ORF">B5X24_HaOG214596</name>
</gene>
<reference evidence="1 2" key="1">
    <citation type="journal article" date="2017" name="BMC Biol.">
        <title>Genomic innovations, transcriptional plasticity and gene loss underlying the evolution and divergence of two highly polyphagous and invasive Helicoverpa pest species.</title>
        <authorList>
            <person name="Pearce S.L."/>
            <person name="Clarke D.F."/>
            <person name="East P.D."/>
            <person name="Elfekih S."/>
            <person name="Gordon K.H."/>
            <person name="Jermiin L.S."/>
            <person name="McGaughran A."/>
            <person name="Oakeshott J.G."/>
            <person name="Papanikolaou A."/>
            <person name="Perera O.P."/>
            <person name="Rane R.V."/>
            <person name="Richards S."/>
            <person name="Tay W.T."/>
            <person name="Walsh T.K."/>
            <person name="Anderson A."/>
            <person name="Anderson C.J."/>
            <person name="Asgari S."/>
            <person name="Board P.G."/>
            <person name="Bretschneider A."/>
            <person name="Campbell P.M."/>
            <person name="Chertemps T."/>
            <person name="Christeller J.T."/>
            <person name="Coppin C.W."/>
            <person name="Downes S.J."/>
            <person name="Duan G."/>
            <person name="Farnsworth C.A."/>
            <person name="Good R.T."/>
            <person name="Han L.B."/>
            <person name="Han Y.C."/>
            <person name="Hatje K."/>
            <person name="Horne I."/>
            <person name="Huang Y.P."/>
            <person name="Hughes D.S."/>
            <person name="Jacquin-Joly E."/>
            <person name="James W."/>
            <person name="Jhangiani S."/>
            <person name="Kollmar M."/>
            <person name="Kuwar S.S."/>
            <person name="Li S."/>
            <person name="Liu N.Y."/>
            <person name="Maibeche M.T."/>
            <person name="Miller J.R."/>
            <person name="Montagne N."/>
            <person name="Perry T."/>
            <person name="Qu J."/>
            <person name="Song S.V."/>
            <person name="Sutton G.G."/>
            <person name="Vogel H."/>
            <person name="Walenz B.P."/>
            <person name="Xu W."/>
            <person name="Zhang H.J."/>
            <person name="Zou Z."/>
            <person name="Batterham P."/>
            <person name="Edwards O.R."/>
            <person name="Feyereisen R."/>
            <person name="Gibbs R.A."/>
            <person name="Heckel D.G."/>
            <person name="McGrath A."/>
            <person name="Robin C."/>
            <person name="Scherer S.E."/>
            <person name="Worley K.C."/>
            <person name="Wu Y.D."/>
        </authorList>
    </citation>
    <scope>NUCLEOTIDE SEQUENCE [LARGE SCALE GENOMIC DNA]</scope>
    <source>
        <strain evidence="1">Harm_GR_Male_#8</strain>
        <tissue evidence="1">Whole organism</tissue>
    </source>
</reference>
<protein>
    <submittedName>
        <fullName evidence="1">Uncharacterized protein</fullName>
    </submittedName>
</protein>
<evidence type="ECO:0000313" key="2">
    <source>
        <dbReference type="Proteomes" id="UP000249218"/>
    </source>
</evidence>
<dbReference type="EMBL" id="KZ150421">
    <property type="protein sequence ID" value="PZC70931.1"/>
    <property type="molecule type" value="Genomic_DNA"/>
</dbReference>
<dbReference type="Proteomes" id="UP000249218">
    <property type="component" value="Unassembled WGS sequence"/>
</dbReference>
<sequence length="75" mass="8929">MASNRALFVKWIRSGKYLFGYLQQRFKQHRKISCIETQRMLSTVTFQFSAYDNYLSCPQYFTPISTYNADPTTRI</sequence>
<organism evidence="1 2">
    <name type="scientific">Helicoverpa armigera</name>
    <name type="common">Cotton bollworm</name>
    <name type="synonym">Heliothis armigera</name>
    <dbReference type="NCBI Taxonomy" id="29058"/>
    <lineage>
        <taxon>Eukaryota</taxon>
        <taxon>Metazoa</taxon>
        <taxon>Ecdysozoa</taxon>
        <taxon>Arthropoda</taxon>
        <taxon>Hexapoda</taxon>
        <taxon>Insecta</taxon>
        <taxon>Pterygota</taxon>
        <taxon>Neoptera</taxon>
        <taxon>Endopterygota</taxon>
        <taxon>Lepidoptera</taxon>
        <taxon>Glossata</taxon>
        <taxon>Ditrysia</taxon>
        <taxon>Noctuoidea</taxon>
        <taxon>Noctuidae</taxon>
        <taxon>Heliothinae</taxon>
        <taxon>Helicoverpa</taxon>
    </lineage>
</organism>
<dbReference type="AlphaFoldDB" id="A0A2W1B6X6"/>
<keyword evidence="2" id="KW-1185">Reference proteome</keyword>
<proteinExistence type="predicted"/>